<keyword evidence="3" id="KW-1185">Reference proteome</keyword>
<protein>
    <recommendedName>
        <fullName evidence="1">Aminotransferase-like plant mobile domain-containing protein</fullName>
    </recommendedName>
</protein>
<sequence length="222" mass="25848">MDQNLLRGYEDSLYRLDAEFHIAGRLAALPGRVLRTRRNTLQRPHEFAREYFRRAGFEHVAYMLEWNHDWALASALVERWRQESHTFHLPCGEMTITLEDVAYQLGLATEGEPMSGCMTGWETFYEGRTMEDLCQQLLGAVPGENDRQAAGKWVVNMTWFRDKVYQGVGEDATEERLMQYTRGYIMQIIGGMLFPDASDSRVHMRWLPLLEDLDRCGQFVSR</sequence>
<organism evidence="2 3">
    <name type="scientific">Stylosanthes scabra</name>
    <dbReference type="NCBI Taxonomy" id="79078"/>
    <lineage>
        <taxon>Eukaryota</taxon>
        <taxon>Viridiplantae</taxon>
        <taxon>Streptophyta</taxon>
        <taxon>Embryophyta</taxon>
        <taxon>Tracheophyta</taxon>
        <taxon>Spermatophyta</taxon>
        <taxon>Magnoliopsida</taxon>
        <taxon>eudicotyledons</taxon>
        <taxon>Gunneridae</taxon>
        <taxon>Pentapetalae</taxon>
        <taxon>rosids</taxon>
        <taxon>fabids</taxon>
        <taxon>Fabales</taxon>
        <taxon>Fabaceae</taxon>
        <taxon>Papilionoideae</taxon>
        <taxon>50 kb inversion clade</taxon>
        <taxon>dalbergioids sensu lato</taxon>
        <taxon>Dalbergieae</taxon>
        <taxon>Pterocarpus clade</taxon>
        <taxon>Stylosanthes</taxon>
    </lineage>
</organism>
<evidence type="ECO:0000259" key="1">
    <source>
        <dbReference type="Pfam" id="PF10536"/>
    </source>
</evidence>
<dbReference type="InterPro" id="IPR044824">
    <property type="entry name" value="MAIN-like"/>
</dbReference>
<comment type="caution">
    <text evidence="2">The sequence shown here is derived from an EMBL/GenBank/DDBJ whole genome shotgun (WGS) entry which is preliminary data.</text>
</comment>
<dbReference type="InterPro" id="IPR019557">
    <property type="entry name" value="AminoTfrase-like_pln_mobile"/>
</dbReference>
<accession>A0ABU6RTL7</accession>
<dbReference type="PANTHER" id="PTHR46033:SF8">
    <property type="entry name" value="PROTEIN MAINTENANCE OF MERISTEMS-LIKE"/>
    <property type="match status" value="1"/>
</dbReference>
<name>A0ABU6RTL7_9FABA</name>
<feature type="domain" description="Aminotransferase-like plant mobile" evidence="1">
    <location>
        <begin position="64"/>
        <end position="218"/>
    </location>
</feature>
<evidence type="ECO:0000313" key="2">
    <source>
        <dbReference type="EMBL" id="MED6127360.1"/>
    </source>
</evidence>
<evidence type="ECO:0000313" key="3">
    <source>
        <dbReference type="Proteomes" id="UP001341840"/>
    </source>
</evidence>
<dbReference type="Proteomes" id="UP001341840">
    <property type="component" value="Unassembled WGS sequence"/>
</dbReference>
<reference evidence="2 3" key="1">
    <citation type="journal article" date="2023" name="Plants (Basel)">
        <title>Bridging the Gap: Combining Genomics and Transcriptomics Approaches to Understand Stylosanthes scabra, an Orphan Legume from the Brazilian Caatinga.</title>
        <authorList>
            <person name="Ferreira-Neto J.R.C."/>
            <person name="da Silva M.D."/>
            <person name="Binneck E."/>
            <person name="de Melo N.F."/>
            <person name="da Silva R.H."/>
            <person name="de Melo A.L.T.M."/>
            <person name="Pandolfi V."/>
            <person name="Bustamante F.O."/>
            <person name="Brasileiro-Vidal A.C."/>
            <person name="Benko-Iseppon A.M."/>
        </authorList>
    </citation>
    <scope>NUCLEOTIDE SEQUENCE [LARGE SCALE GENOMIC DNA]</scope>
    <source>
        <tissue evidence="2">Leaves</tissue>
    </source>
</reference>
<dbReference type="EMBL" id="JASCZI010031747">
    <property type="protein sequence ID" value="MED6127360.1"/>
    <property type="molecule type" value="Genomic_DNA"/>
</dbReference>
<proteinExistence type="predicted"/>
<dbReference type="PANTHER" id="PTHR46033">
    <property type="entry name" value="PROTEIN MAIN-LIKE 2"/>
    <property type="match status" value="1"/>
</dbReference>
<gene>
    <name evidence="2" type="ORF">PIB30_117054</name>
</gene>
<dbReference type="Pfam" id="PF10536">
    <property type="entry name" value="PMD"/>
    <property type="match status" value="1"/>
</dbReference>